<dbReference type="PRINTS" id="PR00724">
    <property type="entry name" value="CRBOXYPTASEC"/>
</dbReference>
<keyword evidence="6" id="KW-0325">Glycoprotein</keyword>
<dbReference type="GO" id="GO:0000324">
    <property type="term" value="C:fungal-type vacuole"/>
    <property type="evidence" value="ECO:0007669"/>
    <property type="project" value="TreeGrafter"/>
</dbReference>
<evidence type="ECO:0000256" key="3">
    <source>
        <dbReference type="ARBA" id="ARBA00022670"/>
    </source>
</evidence>
<dbReference type="SUPFAM" id="SSF53474">
    <property type="entry name" value="alpha/beta-Hydrolases"/>
    <property type="match status" value="1"/>
</dbReference>
<accession>A0A8H3GF18</accession>
<reference evidence="8" key="1">
    <citation type="submission" date="2021-01" db="EMBL/GenBank/DDBJ databases">
        <authorList>
            <person name="Kaushik A."/>
        </authorList>
    </citation>
    <scope>NUCLEOTIDE SEQUENCE</scope>
    <source>
        <strain evidence="8">Type strain: AG8-Rh-89/</strain>
    </source>
</reference>
<evidence type="ECO:0000256" key="7">
    <source>
        <dbReference type="RuleBase" id="RU361156"/>
    </source>
</evidence>
<dbReference type="InterPro" id="IPR001563">
    <property type="entry name" value="Peptidase_S10"/>
</dbReference>
<dbReference type="InterPro" id="IPR018202">
    <property type="entry name" value="Ser_caboxypep_ser_AS"/>
</dbReference>
<dbReference type="Gene3D" id="3.40.50.1820">
    <property type="entry name" value="alpha/beta hydrolase"/>
    <property type="match status" value="1"/>
</dbReference>
<keyword evidence="4 7" id="KW-0732">Signal</keyword>
<gene>
    <name evidence="8" type="ORF">RDB_LOCUS39990</name>
</gene>
<keyword evidence="5 7" id="KW-0378">Hydrolase</keyword>
<dbReference type="PROSITE" id="PS00131">
    <property type="entry name" value="CARBOXYPEPT_SER_SER"/>
    <property type="match status" value="1"/>
</dbReference>
<dbReference type="AlphaFoldDB" id="A0A8H3GF18"/>
<dbReference type="GO" id="GO:0004185">
    <property type="term" value="F:serine-type carboxypeptidase activity"/>
    <property type="evidence" value="ECO:0007669"/>
    <property type="project" value="UniProtKB-UniRule"/>
</dbReference>
<evidence type="ECO:0000256" key="6">
    <source>
        <dbReference type="ARBA" id="ARBA00023180"/>
    </source>
</evidence>
<dbReference type="Gene3D" id="1.10.287.410">
    <property type="match status" value="1"/>
</dbReference>
<dbReference type="PANTHER" id="PTHR11802:SF113">
    <property type="entry name" value="SERINE CARBOXYPEPTIDASE CTSA-4.1"/>
    <property type="match status" value="1"/>
</dbReference>
<evidence type="ECO:0000256" key="4">
    <source>
        <dbReference type="ARBA" id="ARBA00022729"/>
    </source>
</evidence>
<protein>
    <recommendedName>
        <fullName evidence="7">Carboxypeptidase</fullName>
        <ecNumber evidence="7">3.4.16.-</ecNumber>
    </recommendedName>
</protein>
<dbReference type="InterPro" id="IPR029058">
    <property type="entry name" value="AB_hydrolase_fold"/>
</dbReference>
<dbReference type="EC" id="3.4.16.-" evidence="7"/>
<evidence type="ECO:0000256" key="1">
    <source>
        <dbReference type="ARBA" id="ARBA00009431"/>
    </source>
</evidence>
<feature type="chain" id="PRO_5034397597" description="Carboxypeptidase" evidence="7">
    <location>
        <begin position="19"/>
        <end position="266"/>
    </location>
</feature>
<dbReference type="PANTHER" id="PTHR11802">
    <property type="entry name" value="SERINE PROTEASE FAMILY S10 SERINE CARBOXYPEPTIDASE"/>
    <property type="match status" value="1"/>
</dbReference>
<comment type="similarity">
    <text evidence="1 7">Belongs to the peptidase S10 family.</text>
</comment>
<dbReference type="Proteomes" id="UP000663850">
    <property type="component" value="Unassembled WGS sequence"/>
</dbReference>
<organism evidence="8 9">
    <name type="scientific">Rhizoctonia solani</name>
    <dbReference type="NCBI Taxonomy" id="456999"/>
    <lineage>
        <taxon>Eukaryota</taxon>
        <taxon>Fungi</taxon>
        <taxon>Dikarya</taxon>
        <taxon>Basidiomycota</taxon>
        <taxon>Agaricomycotina</taxon>
        <taxon>Agaricomycetes</taxon>
        <taxon>Cantharellales</taxon>
        <taxon>Ceratobasidiaceae</taxon>
        <taxon>Rhizoctonia</taxon>
    </lineage>
</organism>
<dbReference type="Pfam" id="PF00450">
    <property type="entry name" value="Peptidase_S10"/>
    <property type="match status" value="1"/>
</dbReference>
<evidence type="ECO:0000256" key="2">
    <source>
        <dbReference type="ARBA" id="ARBA00022645"/>
    </source>
</evidence>
<name>A0A8H3GF18_9AGAM</name>
<evidence type="ECO:0000313" key="9">
    <source>
        <dbReference type="Proteomes" id="UP000663850"/>
    </source>
</evidence>
<keyword evidence="2 7" id="KW-0121">Carboxypeptidase</keyword>
<comment type="caution">
    <text evidence="8">The sequence shown here is derived from an EMBL/GenBank/DDBJ whole genome shotgun (WGS) entry which is preliminary data.</text>
</comment>
<sequence length="266" mass="30070">MRSTKVVLLFFTSHLSLGSVLLRNGPSQSLDLETNEAQFEHFSHPTLPYGYFDVSEDKHLFFWFFEARDNPESAPVAIWLNGGPGCSSNTGLFIELGPCAIVEDGKNTTINKWSWNTNVNMLFIDQPVGVGYSYTTGPTMTNSSDAAADMWVLLQMFYRRFGEYAGELHIAGESYAGVYIPYIARAIWKNNKKVGDYDGGDFLKISLTSIMIGGGLTHPWYQFGATYDWWCGGEKWQVWDKNSTERKELARDEATCLRMIEVRISD</sequence>
<proteinExistence type="inferred from homology"/>
<dbReference type="EMBL" id="CAJMWZ010002125">
    <property type="protein sequence ID" value="CAE6449683.1"/>
    <property type="molecule type" value="Genomic_DNA"/>
</dbReference>
<dbReference type="GO" id="GO:0006508">
    <property type="term" value="P:proteolysis"/>
    <property type="evidence" value="ECO:0007669"/>
    <property type="project" value="UniProtKB-KW"/>
</dbReference>
<evidence type="ECO:0000313" key="8">
    <source>
        <dbReference type="EMBL" id="CAE6449683.1"/>
    </source>
</evidence>
<feature type="signal peptide" evidence="7">
    <location>
        <begin position="1"/>
        <end position="18"/>
    </location>
</feature>
<keyword evidence="3 7" id="KW-0645">Protease</keyword>
<evidence type="ECO:0000256" key="5">
    <source>
        <dbReference type="ARBA" id="ARBA00022801"/>
    </source>
</evidence>